<dbReference type="OrthoDB" id="9801400at2"/>
<dbReference type="Gene3D" id="3.40.50.1820">
    <property type="entry name" value="alpha/beta hydrolase"/>
    <property type="match status" value="1"/>
</dbReference>
<dbReference type="GO" id="GO:0016787">
    <property type="term" value="F:hydrolase activity"/>
    <property type="evidence" value="ECO:0007669"/>
    <property type="project" value="UniProtKB-KW"/>
</dbReference>
<evidence type="ECO:0000313" key="5">
    <source>
        <dbReference type="Proteomes" id="UP000321129"/>
    </source>
</evidence>
<comment type="caution">
    <text evidence="4">The sequence shown here is derived from an EMBL/GenBank/DDBJ whole genome shotgun (WGS) entry which is preliminary data.</text>
</comment>
<proteinExistence type="predicted"/>
<dbReference type="PANTHER" id="PTHR43798:SF31">
    <property type="entry name" value="AB HYDROLASE SUPERFAMILY PROTEIN YCLE"/>
    <property type="match status" value="1"/>
</dbReference>
<dbReference type="GO" id="GO:0016020">
    <property type="term" value="C:membrane"/>
    <property type="evidence" value="ECO:0007669"/>
    <property type="project" value="TreeGrafter"/>
</dbReference>
<keyword evidence="5" id="KW-1185">Reference proteome</keyword>
<dbReference type="SUPFAM" id="SSF53474">
    <property type="entry name" value="alpha/beta-Hydrolases"/>
    <property type="match status" value="1"/>
</dbReference>
<dbReference type="PANTHER" id="PTHR43798">
    <property type="entry name" value="MONOACYLGLYCEROL LIPASE"/>
    <property type="match status" value="1"/>
</dbReference>
<dbReference type="InterPro" id="IPR029032">
    <property type="entry name" value="AhpD-like"/>
</dbReference>
<evidence type="ECO:0000259" key="2">
    <source>
        <dbReference type="Pfam" id="PF00561"/>
    </source>
</evidence>
<organism evidence="4 5">
    <name type="scientific">Flavisphingopyxis soli</name>
    <dbReference type="NCBI Taxonomy" id="2601267"/>
    <lineage>
        <taxon>Bacteria</taxon>
        <taxon>Pseudomonadati</taxon>
        <taxon>Pseudomonadota</taxon>
        <taxon>Alphaproteobacteria</taxon>
        <taxon>Sphingomonadales</taxon>
        <taxon>Sphingopyxidaceae</taxon>
        <taxon>Flavisphingopyxis</taxon>
    </lineage>
</organism>
<dbReference type="Gene3D" id="1.20.1290.10">
    <property type="entry name" value="AhpD-like"/>
    <property type="match status" value="1"/>
</dbReference>
<dbReference type="Pfam" id="PF00561">
    <property type="entry name" value="Abhydrolase_1"/>
    <property type="match status" value="1"/>
</dbReference>
<dbReference type="Proteomes" id="UP000321129">
    <property type="component" value="Unassembled WGS sequence"/>
</dbReference>
<reference evidence="4 5" key="1">
    <citation type="submission" date="2019-08" db="EMBL/GenBank/DDBJ databases">
        <title>Sphingorhabdus soil sp. nov., isolated from arctic soil.</title>
        <authorList>
            <person name="Liu Y."/>
        </authorList>
    </citation>
    <scope>NUCLEOTIDE SEQUENCE [LARGE SCALE GENOMIC DNA]</scope>
    <source>
        <strain evidence="4 5">D-2Q-5-6</strain>
    </source>
</reference>
<dbReference type="InterPro" id="IPR000073">
    <property type="entry name" value="AB_hydrolase_1"/>
</dbReference>
<evidence type="ECO:0000256" key="1">
    <source>
        <dbReference type="ARBA" id="ARBA00022801"/>
    </source>
</evidence>
<feature type="domain" description="Carboxymuconolactone decarboxylase-like" evidence="3">
    <location>
        <begin position="37"/>
        <end position="115"/>
    </location>
</feature>
<dbReference type="GO" id="GO:0051920">
    <property type="term" value="F:peroxiredoxin activity"/>
    <property type="evidence" value="ECO:0007669"/>
    <property type="project" value="InterPro"/>
</dbReference>
<evidence type="ECO:0000313" key="4">
    <source>
        <dbReference type="EMBL" id="TXC74077.1"/>
    </source>
</evidence>
<keyword evidence="1 4" id="KW-0378">Hydrolase</keyword>
<protein>
    <submittedName>
        <fullName evidence="4">Alpha/beta fold hydrolase</fullName>
    </submittedName>
</protein>
<dbReference type="Pfam" id="PF02627">
    <property type="entry name" value="CMD"/>
    <property type="match status" value="1"/>
</dbReference>
<name>A0A5C6UM39_9SPHN</name>
<dbReference type="SUPFAM" id="SSF69118">
    <property type="entry name" value="AhpD-like"/>
    <property type="match status" value="1"/>
</dbReference>
<sequence length="383" mass="41239">MSLHSIGQRELAAIDGPRGKATVQAVCETSPVLAGCLVEHAFGTVFARTTLSRREREMASVVALAAMGGCEPQLELHIEAALRVGADRDELIALAEHLSVYAGYPRALNMLRILRSGLERHQKMPLGTLRNLQLRDMETELFDSGGDGPVMILVHALGLDWRMWRDVIPHLVDRYRVIAFDLRGFGAAGQARAATAIDDYAVDLRALIDQLGGGPVHLVGLSLGGTIALKLASDQPELLTSLTVVAATAWPFAAFGERIDAARSEGVAAQIAPSLTRWFRGEDLARNGWAVRYARDCVDRADLNGWLAGWNALHALDIADELASMRVATRIIAGEADVSTPPNLMEGMKTIPASTFTVISDAPHMLSLTHPAELADLLLPVIG</sequence>
<dbReference type="EMBL" id="VOPY01000001">
    <property type="protein sequence ID" value="TXC74077.1"/>
    <property type="molecule type" value="Genomic_DNA"/>
</dbReference>
<dbReference type="InterPro" id="IPR050266">
    <property type="entry name" value="AB_hydrolase_sf"/>
</dbReference>
<dbReference type="PRINTS" id="PR00111">
    <property type="entry name" value="ABHYDROLASE"/>
</dbReference>
<dbReference type="InterPro" id="IPR029058">
    <property type="entry name" value="AB_hydrolase_fold"/>
</dbReference>
<dbReference type="AlphaFoldDB" id="A0A5C6UM39"/>
<feature type="domain" description="AB hydrolase-1" evidence="2">
    <location>
        <begin position="149"/>
        <end position="371"/>
    </location>
</feature>
<accession>A0A5C6UM39</accession>
<evidence type="ECO:0000259" key="3">
    <source>
        <dbReference type="Pfam" id="PF02627"/>
    </source>
</evidence>
<dbReference type="InterPro" id="IPR003779">
    <property type="entry name" value="CMD-like"/>
</dbReference>
<gene>
    <name evidence="4" type="ORF">FSZ31_04995</name>
</gene>